<protein>
    <submittedName>
        <fullName evidence="2">Uncharacterized protein</fullName>
    </submittedName>
</protein>
<dbReference type="Proteomes" id="UP000248132">
    <property type="component" value="Unassembled WGS sequence"/>
</dbReference>
<dbReference type="OrthoDB" id="2649413at2"/>
<evidence type="ECO:0000313" key="3">
    <source>
        <dbReference type="Proteomes" id="UP000248132"/>
    </source>
</evidence>
<proteinExistence type="predicted"/>
<evidence type="ECO:0000256" key="1">
    <source>
        <dbReference type="SAM" id="MobiDB-lite"/>
    </source>
</evidence>
<comment type="caution">
    <text evidence="2">The sequence shown here is derived from an EMBL/GenBank/DDBJ whole genome shotgun (WGS) entry which is preliminary data.</text>
</comment>
<name>A0A318XQ28_9FIRM</name>
<organism evidence="2 3">
    <name type="scientific">Ruminiclostridium sufflavum DSM 19573</name>
    <dbReference type="NCBI Taxonomy" id="1121337"/>
    <lineage>
        <taxon>Bacteria</taxon>
        <taxon>Bacillati</taxon>
        <taxon>Bacillota</taxon>
        <taxon>Clostridia</taxon>
        <taxon>Eubacteriales</taxon>
        <taxon>Oscillospiraceae</taxon>
        <taxon>Ruminiclostridium</taxon>
    </lineage>
</organism>
<keyword evidence="3" id="KW-1185">Reference proteome</keyword>
<feature type="region of interest" description="Disordered" evidence="1">
    <location>
        <begin position="252"/>
        <end position="320"/>
    </location>
</feature>
<sequence>MAKSIKKYRLAALLLAAVMLLTAVPLTIRGTGGSSNLTMENAKEEDKRIASEISNETGFSVEEIFELKSKGRTWNDVLRVLKTDTNLSGKKDKDKREDLLLNSGLDEEFLQRLKKEGFSEEDITEARMLEERAVFQLQEIEAGSGSGTKTEKPSANALIEEKDSDDIDKYKELLEKINIEDAVYFMLKLKAEFGSCEKVFDEYLYSLQAGLDLNEYIKDSKAYLKNKEEKKPLLEEQKVITLEKIEQKAIEKIQGESLEKDSTDNLPQKDRTAEEDKEEKAQGKSPLPDVPKPSAGDVKPQNPTDEIMNEIKGISPIDNN</sequence>
<dbReference type="EMBL" id="QKMR01000008">
    <property type="protein sequence ID" value="PYG87919.1"/>
    <property type="molecule type" value="Genomic_DNA"/>
</dbReference>
<gene>
    <name evidence="2" type="ORF">LY28_01629</name>
</gene>
<evidence type="ECO:0000313" key="2">
    <source>
        <dbReference type="EMBL" id="PYG87919.1"/>
    </source>
</evidence>
<feature type="compositionally biased region" description="Basic and acidic residues" evidence="1">
    <location>
        <begin position="252"/>
        <end position="282"/>
    </location>
</feature>
<dbReference type="RefSeq" id="WP_110461673.1">
    <property type="nucleotide sequence ID" value="NZ_QKMR01000008.1"/>
</dbReference>
<accession>A0A318XQ28</accession>
<dbReference type="AlphaFoldDB" id="A0A318XQ28"/>
<reference evidence="2 3" key="1">
    <citation type="submission" date="2018-06" db="EMBL/GenBank/DDBJ databases">
        <title>Genomic Encyclopedia of Type Strains, Phase I: the one thousand microbial genomes (KMG-I) project.</title>
        <authorList>
            <person name="Kyrpides N."/>
        </authorList>
    </citation>
    <scope>NUCLEOTIDE SEQUENCE [LARGE SCALE GENOMIC DNA]</scope>
    <source>
        <strain evidence="2 3">DSM 19573</strain>
    </source>
</reference>